<evidence type="ECO:0000259" key="5">
    <source>
        <dbReference type="PROSITE" id="PS50887"/>
    </source>
</evidence>
<dbReference type="PANTHER" id="PTHR45138:SF9">
    <property type="entry name" value="DIGUANYLATE CYCLASE DGCM-RELATED"/>
    <property type="match status" value="1"/>
</dbReference>
<dbReference type="SUPFAM" id="SSF55073">
    <property type="entry name" value="Nucleotide cyclase"/>
    <property type="match status" value="1"/>
</dbReference>
<dbReference type="Gene3D" id="3.30.70.270">
    <property type="match status" value="1"/>
</dbReference>
<dbReference type="GO" id="GO:1902201">
    <property type="term" value="P:negative regulation of bacterial-type flagellum-dependent cell motility"/>
    <property type="evidence" value="ECO:0007669"/>
    <property type="project" value="TreeGrafter"/>
</dbReference>
<dbReference type="FunFam" id="3.30.70.270:FF:000001">
    <property type="entry name" value="Diguanylate cyclase domain protein"/>
    <property type="match status" value="1"/>
</dbReference>
<name>A0A4R2HY34_9GAMM</name>
<dbReference type="OrthoDB" id="9803824at2"/>
<dbReference type="SUPFAM" id="SSF55781">
    <property type="entry name" value="GAF domain-like"/>
    <property type="match status" value="1"/>
</dbReference>
<dbReference type="EC" id="2.7.7.65" evidence="2"/>
<dbReference type="Proteomes" id="UP000294862">
    <property type="component" value="Unassembled WGS sequence"/>
</dbReference>
<dbReference type="AlphaFoldDB" id="A0A4R2HY34"/>
<dbReference type="InterPro" id="IPR000160">
    <property type="entry name" value="GGDEF_dom"/>
</dbReference>
<dbReference type="NCBIfam" id="TIGR00254">
    <property type="entry name" value="GGDEF"/>
    <property type="match status" value="1"/>
</dbReference>
<dbReference type="InterPro" id="IPR029787">
    <property type="entry name" value="Nucleotide_cyclase"/>
</dbReference>
<evidence type="ECO:0000256" key="4">
    <source>
        <dbReference type="SAM" id="MobiDB-lite"/>
    </source>
</evidence>
<comment type="catalytic activity">
    <reaction evidence="3">
        <text>2 GTP = 3',3'-c-di-GMP + 2 diphosphate</text>
        <dbReference type="Rhea" id="RHEA:24898"/>
        <dbReference type="ChEBI" id="CHEBI:33019"/>
        <dbReference type="ChEBI" id="CHEBI:37565"/>
        <dbReference type="ChEBI" id="CHEBI:58805"/>
        <dbReference type="EC" id="2.7.7.65"/>
    </reaction>
</comment>
<dbReference type="Pfam" id="PF13185">
    <property type="entry name" value="GAF_2"/>
    <property type="match status" value="1"/>
</dbReference>
<feature type="region of interest" description="Disordered" evidence="4">
    <location>
        <begin position="1"/>
        <end position="24"/>
    </location>
</feature>
<comment type="cofactor">
    <cofactor evidence="1">
        <name>Mg(2+)</name>
        <dbReference type="ChEBI" id="CHEBI:18420"/>
    </cofactor>
</comment>
<evidence type="ECO:0000256" key="2">
    <source>
        <dbReference type="ARBA" id="ARBA00012528"/>
    </source>
</evidence>
<dbReference type="SMART" id="SM00065">
    <property type="entry name" value="GAF"/>
    <property type="match status" value="1"/>
</dbReference>
<dbReference type="GO" id="GO:0005886">
    <property type="term" value="C:plasma membrane"/>
    <property type="evidence" value="ECO:0007669"/>
    <property type="project" value="TreeGrafter"/>
</dbReference>
<dbReference type="CDD" id="cd01949">
    <property type="entry name" value="GGDEF"/>
    <property type="match status" value="1"/>
</dbReference>
<dbReference type="RefSeq" id="WP_158287526.1">
    <property type="nucleotide sequence ID" value="NZ_JACGXM010000017.1"/>
</dbReference>
<dbReference type="PANTHER" id="PTHR45138">
    <property type="entry name" value="REGULATORY COMPONENTS OF SENSORY TRANSDUCTION SYSTEM"/>
    <property type="match status" value="1"/>
</dbReference>
<sequence>MRRSTAERHDSGGPAARGHRQGVRGERATLTEILAEVSAQALQGETLEEVLQRIVDCITRHLPVAIASIILLDEEGTHFVQEVWAGKLELDLPFGMPWPIERGAAGRCARTGEAQLIADVEHDPDYVPGNAHVRSEYILPIRHRSRLHGVLNLEATQADFFTLEVRAMFDAVASQIAGTIHLARVVRELELANRKLEQLSMSDGLTGIANRRCFDQRLGEEWTRHLRDRRPLALLLVDVDCFKPLNDACGHLYGDECLRELARLSSTMIERDDVLVARYGGEELALLLPRSDQREARRRAEHLRRRVEKLALAHPASAIAPHVTVSIGVCAMRPGGTQSPDALIDAADRALYAAKARGRNRVVVGRAHPPGAP</sequence>
<dbReference type="EMBL" id="SLWQ01000013">
    <property type="protein sequence ID" value="TCO36307.1"/>
    <property type="molecule type" value="Genomic_DNA"/>
</dbReference>
<dbReference type="Pfam" id="PF00990">
    <property type="entry name" value="GGDEF"/>
    <property type="match status" value="1"/>
</dbReference>
<evidence type="ECO:0000256" key="1">
    <source>
        <dbReference type="ARBA" id="ARBA00001946"/>
    </source>
</evidence>
<feature type="compositionally biased region" description="Basic and acidic residues" evidence="4">
    <location>
        <begin position="1"/>
        <end position="11"/>
    </location>
</feature>
<organism evidence="6 7">
    <name type="scientific">Dokdonella fugitiva</name>
    <dbReference type="NCBI Taxonomy" id="328517"/>
    <lineage>
        <taxon>Bacteria</taxon>
        <taxon>Pseudomonadati</taxon>
        <taxon>Pseudomonadota</taxon>
        <taxon>Gammaproteobacteria</taxon>
        <taxon>Lysobacterales</taxon>
        <taxon>Rhodanobacteraceae</taxon>
        <taxon>Dokdonella</taxon>
    </lineage>
</organism>
<accession>A0A4R2HY34</accession>
<keyword evidence="7" id="KW-1185">Reference proteome</keyword>
<proteinExistence type="predicted"/>
<evidence type="ECO:0000313" key="6">
    <source>
        <dbReference type="EMBL" id="TCO36307.1"/>
    </source>
</evidence>
<dbReference type="Gene3D" id="3.30.450.40">
    <property type="match status" value="1"/>
</dbReference>
<dbReference type="InterPro" id="IPR003018">
    <property type="entry name" value="GAF"/>
</dbReference>
<feature type="domain" description="GGDEF" evidence="5">
    <location>
        <begin position="230"/>
        <end position="367"/>
    </location>
</feature>
<comment type="caution">
    <text evidence="6">The sequence shown here is derived from an EMBL/GenBank/DDBJ whole genome shotgun (WGS) entry which is preliminary data.</text>
</comment>
<dbReference type="PROSITE" id="PS50887">
    <property type="entry name" value="GGDEF"/>
    <property type="match status" value="1"/>
</dbReference>
<dbReference type="GO" id="GO:0043709">
    <property type="term" value="P:cell adhesion involved in single-species biofilm formation"/>
    <property type="evidence" value="ECO:0007669"/>
    <property type="project" value="TreeGrafter"/>
</dbReference>
<protein>
    <recommendedName>
        <fullName evidence="2">diguanylate cyclase</fullName>
        <ecNumber evidence="2">2.7.7.65</ecNumber>
    </recommendedName>
</protein>
<dbReference type="InterPro" id="IPR050469">
    <property type="entry name" value="Diguanylate_Cyclase"/>
</dbReference>
<gene>
    <name evidence="6" type="ORF">EV148_11351</name>
</gene>
<reference evidence="6 7" key="1">
    <citation type="journal article" date="2015" name="Stand. Genomic Sci.">
        <title>Genomic Encyclopedia of Bacterial and Archaeal Type Strains, Phase III: the genomes of soil and plant-associated and newly described type strains.</title>
        <authorList>
            <person name="Whitman W.B."/>
            <person name="Woyke T."/>
            <person name="Klenk H.P."/>
            <person name="Zhou Y."/>
            <person name="Lilburn T.G."/>
            <person name="Beck B.J."/>
            <person name="De Vos P."/>
            <person name="Vandamme P."/>
            <person name="Eisen J.A."/>
            <person name="Garrity G."/>
            <person name="Hugenholtz P."/>
            <person name="Kyrpides N.C."/>
        </authorList>
    </citation>
    <scope>NUCLEOTIDE SEQUENCE [LARGE SCALE GENOMIC DNA]</scope>
    <source>
        <strain evidence="6 7">A3</strain>
    </source>
</reference>
<evidence type="ECO:0000256" key="3">
    <source>
        <dbReference type="ARBA" id="ARBA00034247"/>
    </source>
</evidence>
<dbReference type="InterPro" id="IPR043128">
    <property type="entry name" value="Rev_trsase/Diguanyl_cyclase"/>
</dbReference>
<evidence type="ECO:0000313" key="7">
    <source>
        <dbReference type="Proteomes" id="UP000294862"/>
    </source>
</evidence>
<dbReference type="SMART" id="SM00267">
    <property type="entry name" value="GGDEF"/>
    <property type="match status" value="1"/>
</dbReference>
<dbReference type="InterPro" id="IPR029016">
    <property type="entry name" value="GAF-like_dom_sf"/>
</dbReference>
<dbReference type="GO" id="GO:0052621">
    <property type="term" value="F:diguanylate cyclase activity"/>
    <property type="evidence" value="ECO:0007669"/>
    <property type="project" value="UniProtKB-EC"/>
</dbReference>